<dbReference type="GO" id="GO:0046496">
    <property type="term" value="P:nicotinamide nucleotide metabolic process"/>
    <property type="evidence" value="ECO:0007669"/>
    <property type="project" value="UniProtKB-UniRule"/>
</dbReference>
<feature type="binding site" evidence="18">
    <location>
        <position position="61"/>
    </location>
    <ligand>
        <name>K(+)</name>
        <dbReference type="ChEBI" id="CHEBI:29103"/>
    </ligand>
</feature>
<evidence type="ECO:0000256" key="17">
    <source>
        <dbReference type="HAMAP-Rule" id="MF_01965"/>
    </source>
</evidence>
<keyword evidence="9 18" id="KW-0630">Potassium</keyword>
<proteinExistence type="inferred from homology"/>
<dbReference type="Gene3D" id="3.40.50.10260">
    <property type="entry name" value="YjeF N-terminal domain"/>
    <property type="match status" value="1"/>
</dbReference>
<keyword evidence="7 17" id="KW-0067">ATP-binding</keyword>
<feature type="binding site" evidence="17">
    <location>
        <position position="263"/>
    </location>
    <ligand>
        <name>(6S)-NADPHX</name>
        <dbReference type="ChEBI" id="CHEBI:64076"/>
    </ligand>
</feature>
<evidence type="ECO:0000256" key="15">
    <source>
        <dbReference type="ARBA" id="ARBA00048238"/>
    </source>
</evidence>
<evidence type="ECO:0000313" key="23">
    <source>
        <dbReference type="Proteomes" id="UP000253490"/>
    </source>
</evidence>
<feature type="binding site" evidence="18">
    <location>
        <begin position="136"/>
        <end position="142"/>
    </location>
    <ligand>
        <name>(6S)-NADPHX</name>
        <dbReference type="ChEBI" id="CHEBI:64076"/>
    </ligand>
</feature>
<dbReference type="EMBL" id="QNRX01000001">
    <property type="protein sequence ID" value="RBP69972.1"/>
    <property type="molecule type" value="Genomic_DNA"/>
</dbReference>
<keyword evidence="12 17" id="KW-0456">Lyase</keyword>
<feature type="binding site" evidence="18">
    <location>
        <position position="168"/>
    </location>
    <ligand>
        <name>K(+)</name>
        <dbReference type="ChEBI" id="CHEBI:29103"/>
    </ligand>
</feature>
<comment type="similarity">
    <text evidence="17">Belongs to the NnrD/CARKD family.</text>
</comment>
<protein>
    <recommendedName>
        <fullName evidence="19">Bifunctional NAD(P)H-hydrate repair enzyme</fullName>
    </recommendedName>
    <alternativeName>
        <fullName evidence="19">Nicotinamide nucleotide repair protein</fullName>
    </alternativeName>
    <domain>
        <recommendedName>
            <fullName evidence="19">ADP-dependent (S)-NAD(P)H-hydrate dehydratase</fullName>
            <ecNumber evidence="19">4.2.1.136</ecNumber>
        </recommendedName>
        <alternativeName>
            <fullName evidence="19">ADP-dependent NAD(P)HX dehydratase</fullName>
        </alternativeName>
    </domain>
    <domain>
        <recommendedName>
            <fullName evidence="19">NAD(P)H-hydrate epimerase</fullName>
            <ecNumber evidence="19">5.1.99.6</ecNumber>
        </recommendedName>
    </domain>
</protein>
<name>A0A366IF18_9FIRM</name>
<evidence type="ECO:0000256" key="14">
    <source>
        <dbReference type="ARBA" id="ARBA00025153"/>
    </source>
</evidence>
<organism evidence="22 23">
    <name type="scientific">Alkalibaculum bacchi</name>
    <dbReference type="NCBI Taxonomy" id="645887"/>
    <lineage>
        <taxon>Bacteria</taxon>
        <taxon>Bacillati</taxon>
        <taxon>Bacillota</taxon>
        <taxon>Clostridia</taxon>
        <taxon>Eubacteriales</taxon>
        <taxon>Eubacteriaceae</taxon>
        <taxon>Alkalibaculum</taxon>
    </lineage>
</organism>
<keyword evidence="6 17" id="KW-0547">Nucleotide-binding</keyword>
<evidence type="ECO:0000256" key="18">
    <source>
        <dbReference type="HAMAP-Rule" id="MF_01966"/>
    </source>
</evidence>
<dbReference type="SUPFAM" id="SSF64153">
    <property type="entry name" value="YjeF N-terminal domain-like"/>
    <property type="match status" value="1"/>
</dbReference>
<evidence type="ECO:0000256" key="9">
    <source>
        <dbReference type="ARBA" id="ARBA00022958"/>
    </source>
</evidence>
<dbReference type="PROSITE" id="PS51385">
    <property type="entry name" value="YJEF_N"/>
    <property type="match status" value="1"/>
</dbReference>
<evidence type="ECO:0000256" key="11">
    <source>
        <dbReference type="ARBA" id="ARBA00023235"/>
    </source>
</evidence>
<evidence type="ECO:0000256" key="16">
    <source>
        <dbReference type="ARBA" id="ARBA00049209"/>
    </source>
</evidence>
<feature type="domain" description="YjeF N-terminal" evidence="21">
    <location>
        <begin position="9"/>
        <end position="222"/>
    </location>
</feature>
<comment type="similarity">
    <text evidence="4 19">In the C-terminal section; belongs to the NnrD/CARKD family.</text>
</comment>
<dbReference type="HAMAP" id="MF_01965">
    <property type="entry name" value="NADHX_dehydratase"/>
    <property type="match status" value="1"/>
</dbReference>
<dbReference type="Gene3D" id="3.40.1190.20">
    <property type="match status" value="1"/>
</dbReference>
<comment type="cofactor">
    <cofactor evidence="18 19">
        <name>K(+)</name>
        <dbReference type="ChEBI" id="CHEBI:29103"/>
    </cofactor>
    <text evidence="18 19">Binds 1 potassium ion per subunit.</text>
</comment>
<dbReference type="Proteomes" id="UP000253490">
    <property type="component" value="Unassembled WGS sequence"/>
</dbReference>
<keyword evidence="11 18" id="KW-0413">Isomerase</keyword>
<evidence type="ECO:0000256" key="19">
    <source>
        <dbReference type="PIRNR" id="PIRNR017184"/>
    </source>
</evidence>
<feature type="binding site" evidence="18">
    <location>
        <position position="165"/>
    </location>
    <ligand>
        <name>(6S)-NADPHX</name>
        <dbReference type="ChEBI" id="CHEBI:64076"/>
    </ligand>
</feature>
<comment type="catalytic activity">
    <reaction evidence="16 17 19">
        <text>(6S)-NADPHX + ADP = AMP + phosphate + NADPH + H(+)</text>
        <dbReference type="Rhea" id="RHEA:32235"/>
        <dbReference type="ChEBI" id="CHEBI:15378"/>
        <dbReference type="ChEBI" id="CHEBI:43474"/>
        <dbReference type="ChEBI" id="CHEBI:57783"/>
        <dbReference type="ChEBI" id="CHEBI:64076"/>
        <dbReference type="ChEBI" id="CHEBI:456215"/>
        <dbReference type="ChEBI" id="CHEBI:456216"/>
        <dbReference type="EC" id="4.2.1.136"/>
    </reaction>
</comment>
<dbReference type="NCBIfam" id="TIGR00197">
    <property type="entry name" value="yjeF_nterm"/>
    <property type="match status" value="1"/>
</dbReference>
<dbReference type="GO" id="GO:0052855">
    <property type="term" value="F:ADP-dependent NAD(P)H-hydrate dehydratase activity"/>
    <property type="evidence" value="ECO:0007669"/>
    <property type="project" value="UniProtKB-UniRule"/>
</dbReference>
<dbReference type="PIRSF" id="PIRSF017184">
    <property type="entry name" value="Nnr"/>
    <property type="match status" value="1"/>
</dbReference>
<evidence type="ECO:0000256" key="5">
    <source>
        <dbReference type="ARBA" id="ARBA00022723"/>
    </source>
</evidence>
<feature type="binding site" evidence="18">
    <location>
        <begin position="60"/>
        <end position="64"/>
    </location>
    <ligand>
        <name>(6S)-NADPHX</name>
        <dbReference type="ChEBI" id="CHEBI:64076"/>
    </ligand>
</feature>
<evidence type="ECO:0000256" key="4">
    <source>
        <dbReference type="ARBA" id="ARBA00009524"/>
    </source>
</evidence>
<evidence type="ECO:0000259" key="20">
    <source>
        <dbReference type="PROSITE" id="PS51383"/>
    </source>
</evidence>
<dbReference type="HAMAP" id="MF_01966">
    <property type="entry name" value="NADHX_epimerase"/>
    <property type="match status" value="1"/>
</dbReference>
<evidence type="ECO:0000256" key="7">
    <source>
        <dbReference type="ARBA" id="ARBA00022840"/>
    </source>
</evidence>
<keyword evidence="13" id="KW-0511">Multifunctional enzyme</keyword>
<comment type="caution">
    <text evidence="18">Lacks conserved residue(s) required for the propagation of feature annotation.</text>
</comment>
<dbReference type="OrthoDB" id="9806925at2"/>
<evidence type="ECO:0000256" key="12">
    <source>
        <dbReference type="ARBA" id="ARBA00023239"/>
    </source>
</evidence>
<dbReference type="Pfam" id="PF01256">
    <property type="entry name" value="Carb_kinase"/>
    <property type="match status" value="1"/>
</dbReference>
<dbReference type="InterPro" id="IPR004443">
    <property type="entry name" value="YjeF_N_dom"/>
</dbReference>
<feature type="binding site" evidence="18">
    <location>
        <position position="132"/>
    </location>
    <ligand>
        <name>K(+)</name>
        <dbReference type="ChEBI" id="CHEBI:29103"/>
    </ligand>
</feature>
<evidence type="ECO:0000256" key="1">
    <source>
        <dbReference type="ARBA" id="ARBA00000013"/>
    </source>
</evidence>
<gene>
    <name evidence="18" type="primary">nnrE</name>
    <name evidence="17" type="synonym">nnrD</name>
    <name evidence="22" type="ORF">DES36_10115</name>
</gene>
<dbReference type="CDD" id="cd01171">
    <property type="entry name" value="YXKO-related"/>
    <property type="match status" value="1"/>
</dbReference>
<dbReference type="EC" id="5.1.99.6" evidence="19"/>
<evidence type="ECO:0000259" key="21">
    <source>
        <dbReference type="PROSITE" id="PS51385"/>
    </source>
</evidence>
<feature type="binding site" evidence="17">
    <location>
        <position position="373"/>
    </location>
    <ligand>
        <name>(6S)-NADPHX</name>
        <dbReference type="ChEBI" id="CHEBI:64076"/>
    </ligand>
</feature>
<comment type="caution">
    <text evidence="22">The sequence shown here is derived from an EMBL/GenBank/DDBJ whole genome shotgun (WGS) entry which is preliminary data.</text>
</comment>
<keyword evidence="8 17" id="KW-0521">NADP</keyword>
<feature type="domain" description="YjeF C-terminal" evidence="20">
    <location>
        <begin position="228"/>
        <end position="498"/>
    </location>
</feature>
<evidence type="ECO:0000256" key="8">
    <source>
        <dbReference type="ARBA" id="ARBA00022857"/>
    </source>
</evidence>
<dbReference type="SUPFAM" id="SSF53613">
    <property type="entry name" value="Ribokinase-like"/>
    <property type="match status" value="1"/>
</dbReference>
<dbReference type="InterPro" id="IPR036652">
    <property type="entry name" value="YjeF_N_dom_sf"/>
</dbReference>
<comment type="similarity">
    <text evidence="18">Belongs to the NnrE/AIBP family.</text>
</comment>
<comment type="catalytic activity">
    <reaction evidence="15 17 19">
        <text>(6S)-NADHX + ADP = AMP + phosphate + NADH + H(+)</text>
        <dbReference type="Rhea" id="RHEA:32223"/>
        <dbReference type="ChEBI" id="CHEBI:15378"/>
        <dbReference type="ChEBI" id="CHEBI:43474"/>
        <dbReference type="ChEBI" id="CHEBI:57945"/>
        <dbReference type="ChEBI" id="CHEBI:64074"/>
        <dbReference type="ChEBI" id="CHEBI:456215"/>
        <dbReference type="ChEBI" id="CHEBI:456216"/>
        <dbReference type="EC" id="4.2.1.136"/>
    </reaction>
</comment>
<keyword evidence="5 18" id="KW-0479">Metal-binding</keyword>
<comment type="similarity">
    <text evidence="3 19">In the N-terminal section; belongs to the NnrE/AIBP family.</text>
</comment>
<feature type="binding site" evidence="17">
    <location>
        <position position="324"/>
    </location>
    <ligand>
        <name>(6S)-NADPHX</name>
        <dbReference type="ChEBI" id="CHEBI:64076"/>
    </ligand>
</feature>
<dbReference type="GO" id="GO:0052856">
    <property type="term" value="F:NAD(P)HX epimerase activity"/>
    <property type="evidence" value="ECO:0007669"/>
    <property type="project" value="UniProtKB-UniRule"/>
</dbReference>
<dbReference type="NCBIfam" id="TIGR00196">
    <property type="entry name" value="yjeF_cterm"/>
    <property type="match status" value="1"/>
</dbReference>
<comment type="catalytic activity">
    <reaction evidence="2 18 19">
        <text>(6R)-NADPHX = (6S)-NADPHX</text>
        <dbReference type="Rhea" id="RHEA:32227"/>
        <dbReference type="ChEBI" id="CHEBI:64076"/>
        <dbReference type="ChEBI" id="CHEBI:64077"/>
        <dbReference type="EC" id="5.1.99.6"/>
    </reaction>
</comment>
<dbReference type="GO" id="GO:0005524">
    <property type="term" value="F:ATP binding"/>
    <property type="evidence" value="ECO:0007669"/>
    <property type="project" value="UniProtKB-UniRule"/>
</dbReference>
<comment type="function">
    <text evidence="17">Catalyzes the dehydration of the S-form of NAD(P)HX at the expense of ADP, which is converted to AMP. Together with NAD(P)HX epimerase, which catalyzes the epimerization of the S- and R-forms, the enzyme allows the repair of both epimers of NAD(P)HX, a damaged form of NAD(P)H that is a result of enzymatic or heat-dependent hydration.</text>
</comment>
<dbReference type="EC" id="4.2.1.136" evidence="19"/>
<feature type="binding site" evidence="17">
    <location>
        <position position="439"/>
    </location>
    <ligand>
        <name>(6S)-NADPHX</name>
        <dbReference type="ChEBI" id="CHEBI:64076"/>
    </ligand>
</feature>
<dbReference type="PROSITE" id="PS51383">
    <property type="entry name" value="YJEF_C_3"/>
    <property type="match status" value="1"/>
</dbReference>
<reference evidence="22 23" key="1">
    <citation type="submission" date="2018-06" db="EMBL/GenBank/DDBJ databases">
        <title>Genomic Encyclopedia of Type Strains, Phase IV (KMG-IV): sequencing the most valuable type-strain genomes for metagenomic binning, comparative biology and taxonomic classification.</title>
        <authorList>
            <person name="Goeker M."/>
        </authorList>
    </citation>
    <scope>NUCLEOTIDE SEQUENCE [LARGE SCALE GENOMIC DNA]</scope>
    <source>
        <strain evidence="22 23">DSM 22112</strain>
    </source>
</reference>
<feature type="binding site" evidence="17">
    <location>
        <position position="438"/>
    </location>
    <ligand>
        <name>AMP</name>
        <dbReference type="ChEBI" id="CHEBI:456215"/>
    </ligand>
</feature>
<dbReference type="GO" id="GO:0110051">
    <property type="term" value="P:metabolite repair"/>
    <property type="evidence" value="ECO:0007669"/>
    <property type="project" value="TreeGrafter"/>
</dbReference>
<dbReference type="InterPro" id="IPR029056">
    <property type="entry name" value="Ribokinase-like"/>
</dbReference>
<dbReference type="RefSeq" id="WP_113919186.1">
    <property type="nucleotide sequence ID" value="NZ_QNRX01000001.1"/>
</dbReference>
<evidence type="ECO:0000256" key="2">
    <source>
        <dbReference type="ARBA" id="ARBA00000909"/>
    </source>
</evidence>
<dbReference type="InterPro" id="IPR030677">
    <property type="entry name" value="Nnr"/>
</dbReference>
<dbReference type="PANTHER" id="PTHR12592">
    <property type="entry name" value="ATP-DEPENDENT (S)-NAD(P)H-HYDRATE DEHYDRATASE FAMILY MEMBER"/>
    <property type="match status" value="1"/>
</dbReference>
<feature type="binding site" evidence="17">
    <location>
        <begin position="410"/>
        <end position="414"/>
    </location>
    <ligand>
        <name>AMP</name>
        <dbReference type="ChEBI" id="CHEBI:456215"/>
    </ligand>
</feature>
<keyword evidence="23" id="KW-1185">Reference proteome</keyword>
<comment type="function">
    <text evidence="14 19">Bifunctional enzyme that catalyzes the epimerization of the S- and R-forms of NAD(P)HX and the dehydration of the S-form of NAD(P)HX at the expense of ADP, which is converted to AMP. This allows the repair of both epimers of NAD(P)HX, a damaged form of NAD(P)H that is a result of enzymatic or heat-dependent hydration.</text>
</comment>
<dbReference type="PANTHER" id="PTHR12592:SF0">
    <property type="entry name" value="ATP-DEPENDENT (S)-NAD(P)H-HYDRATE DEHYDRATASE"/>
    <property type="match status" value="1"/>
</dbReference>
<dbReference type="Pfam" id="PF03853">
    <property type="entry name" value="YjeF_N"/>
    <property type="match status" value="1"/>
</dbReference>
<keyword evidence="10 17" id="KW-0520">NAD</keyword>
<sequence length="502" mass="54999">MKILSTNEMKRADAFTCQLKGITSTELMEEAGIRLYHCLLEERELSLNEDKIVVLSGVGNNGGDGLVIARYLLKDGFDVNVILIGNLSAMTVETKENLDRLITLSAKIFYYKDERFYSEFERIIDKSTLIIDGIFGIGLNKEIRGGFQKAIEKVNQSTAYVASIDIPSGLRGDNGRIAGTCIEANLTMIVNNYKIGNLLNDAKDVQGKKVLLDIGIVEDENKSNKYYLDPSCLLPMPKRKNNSHKYNYGSVLVLGGSDFMTGAPIMSAYSALRTGSGLSTVGILNKYVHRMNNIHPEIMIRGYEGEAELLELLVKKNVIAFGPGLGRKDSYGPLLEILIEKKIPMVIDADGIYYLQAILQEGKDYSHIIITPHAGECSNLLKVDCDTIANDSVTYVQQLADKFGMTVVLKGPCTIIGNREEIYFCEQGNPGMATAGMGDILTGIIASLAGQGFAPLEAAKIGVYLHSLCGDLCAKDLGQYSMLSTDLLKYLPLAINTLLPRE</sequence>
<dbReference type="AlphaFoldDB" id="A0A366IF18"/>
<evidence type="ECO:0000256" key="13">
    <source>
        <dbReference type="ARBA" id="ARBA00023268"/>
    </source>
</evidence>
<evidence type="ECO:0000256" key="10">
    <source>
        <dbReference type="ARBA" id="ARBA00023027"/>
    </source>
</evidence>
<evidence type="ECO:0000313" key="22">
    <source>
        <dbReference type="EMBL" id="RBP69972.1"/>
    </source>
</evidence>
<comment type="cofactor">
    <cofactor evidence="17">
        <name>Mg(2+)</name>
        <dbReference type="ChEBI" id="CHEBI:18420"/>
    </cofactor>
</comment>
<accession>A0A366IF18</accession>
<evidence type="ECO:0000256" key="3">
    <source>
        <dbReference type="ARBA" id="ARBA00006001"/>
    </source>
</evidence>
<comment type="catalytic activity">
    <reaction evidence="1 18 19">
        <text>(6R)-NADHX = (6S)-NADHX</text>
        <dbReference type="Rhea" id="RHEA:32215"/>
        <dbReference type="ChEBI" id="CHEBI:64074"/>
        <dbReference type="ChEBI" id="CHEBI:64075"/>
        <dbReference type="EC" id="5.1.99.6"/>
    </reaction>
</comment>
<comment type="subunit">
    <text evidence="17">Homotetramer.</text>
</comment>
<comment type="function">
    <text evidence="18">Catalyzes the epimerization of the S- and R-forms of NAD(P)HX, a damaged form of NAD(P)H that is a result of enzymatic or heat-dependent hydration. This is a prerequisite for the S-specific NAD(P)H-hydrate dehydratase to allow the repair of both epimers of NAD(P)HX.</text>
</comment>
<evidence type="ECO:0000256" key="6">
    <source>
        <dbReference type="ARBA" id="ARBA00022741"/>
    </source>
</evidence>
<dbReference type="InterPro" id="IPR000631">
    <property type="entry name" value="CARKD"/>
</dbReference>
<dbReference type="GO" id="GO:0046872">
    <property type="term" value="F:metal ion binding"/>
    <property type="evidence" value="ECO:0007669"/>
    <property type="project" value="UniProtKB-UniRule"/>
</dbReference>